<organism evidence="3 4">
    <name type="scientific">Nocardia huaxiensis</name>
    <dbReference type="NCBI Taxonomy" id="2755382"/>
    <lineage>
        <taxon>Bacteria</taxon>
        <taxon>Bacillati</taxon>
        <taxon>Actinomycetota</taxon>
        <taxon>Actinomycetes</taxon>
        <taxon>Mycobacteriales</taxon>
        <taxon>Nocardiaceae</taxon>
        <taxon>Nocardia</taxon>
    </lineage>
</organism>
<sequence>MVAGIAIATIVWAPAPMAAPWDPFNMLDGAYRILRGQSAGADFHNPIGPLLYCLISLGMRLQDTPSLAAIGYGSVVMLAILAPIAWWVARRRLPAPYAAVFTVFTALLLVAVRPLHYATDITSYAMLYNRWGWALFGIVLLLACVRPVHTGARRAAIVEAVLLGLLLGMLFYDKLNFFGVAVVMIVFGIIAGTAPRRPAELLGVAAGFGVVLGGMWIGFGVSLGGYLADVADAAKTIPPGMRLQQLWTGVRDVAPIAVLTLLALAVLAAISRQQAATIVRLTVVIAAIGGSSLLISTLNAQERNEIPALALIPLLFVAFLGPRLPRWAGGPGEDQDHRWPIAAALAAAALLLIATMGVITARDGIALAGSVTRHDEVVRPPASQRIASDHLRDYYIPADSQWVTAYRTAHDVPAMLNDGIALLERHNTHHDSIFTIAATDPFSFALSTPPTRGAFLWWDLDFDFNRTHYPDANQIFPDAHWIMIPRMIAGQGCCQETVDVMLELYRPYLSAHFHEADRTDNWILLARNP</sequence>
<dbReference type="Proteomes" id="UP000515512">
    <property type="component" value="Chromosome"/>
</dbReference>
<feature type="transmembrane region" description="Helical" evidence="1">
    <location>
        <begin position="95"/>
        <end position="111"/>
    </location>
</feature>
<feature type="transmembrane region" description="Helical" evidence="1">
    <location>
        <begin position="253"/>
        <end position="271"/>
    </location>
</feature>
<keyword evidence="1" id="KW-0812">Transmembrane</keyword>
<evidence type="ECO:0000313" key="3">
    <source>
        <dbReference type="EMBL" id="QLY29648.1"/>
    </source>
</evidence>
<evidence type="ECO:0000256" key="1">
    <source>
        <dbReference type="SAM" id="Phobius"/>
    </source>
</evidence>
<feature type="transmembrane region" description="Helical" evidence="1">
    <location>
        <begin position="278"/>
        <end position="300"/>
    </location>
</feature>
<keyword evidence="1" id="KW-1133">Transmembrane helix</keyword>
<accession>A0A7D6Z8K6</accession>
<feature type="transmembrane region" description="Helical" evidence="1">
    <location>
        <begin position="155"/>
        <end position="171"/>
    </location>
</feature>
<protein>
    <recommendedName>
        <fullName evidence="5">Glycosyltransferase RgtA/B/C/D-like domain-containing protein</fullName>
    </recommendedName>
</protein>
<feature type="transmembrane region" description="Helical" evidence="1">
    <location>
        <begin position="131"/>
        <end position="148"/>
    </location>
</feature>
<keyword evidence="2" id="KW-0732">Signal</keyword>
<feature type="transmembrane region" description="Helical" evidence="1">
    <location>
        <begin position="201"/>
        <end position="219"/>
    </location>
</feature>
<feature type="transmembrane region" description="Helical" evidence="1">
    <location>
        <begin position="67"/>
        <end position="88"/>
    </location>
</feature>
<reference evidence="3 4" key="1">
    <citation type="submission" date="2020-07" db="EMBL/GenBank/DDBJ databases">
        <authorList>
            <person name="Zhuang K."/>
            <person name="Ran Y."/>
        </authorList>
    </citation>
    <scope>NUCLEOTIDE SEQUENCE [LARGE SCALE GENOMIC DNA]</scope>
    <source>
        <strain evidence="3 4">WCH-YHL-001</strain>
    </source>
</reference>
<dbReference type="AlphaFoldDB" id="A0A7D6Z8K6"/>
<feature type="transmembrane region" description="Helical" evidence="1">
    <location>
        <begin position="177"/>
        <end position="194"/>
    </location>
</feature>
<dbReference type="KEGG" id="nhu:H0264_31120"/>
<feature type="transmembrane region" description="Helical" evidence="1">
    <location>
        <begin position="306"/>
        <end position="325"/>
    </location>
</feature>
<keyword evidence="1" id="KW-0472">Membrane</keyword>
<dbReference type="RefSeq" id="WP_181580852.1">
    <property type="nucleotide sequence ID" value="NZ_CP059399.1"/>
</dbReference>
<gene>
    <name evidence="3" type="ORF">H0264_31120</name>
</gene>
<feature type="signal peptide" evidence="2">
    <location>
        <begin position="1"/>
        <end position="18"/>
    </location>
</feature>
<evidence type="ECO:0008006" key="5">
    <source>
        <dbReference type="Google" id="ProtNLM"/>
    </source>
</evidence>
<name>A0A7D6Z8K6_9NOCA</name>
<proteinExistence type="predicted"/>
<evidence type="ECO:0000256" key="2">
    <source>
        <dbReference type="SAM" id="SignalP"/>
    </source>
</evidence>
<keyword evidence="4" id="KW-1185">Reference proteome</keyword>
<evidence type="ECO:0000313" key="4">
    <source>
        <dbReference type="Proteomes" id="UP000515512"/>
    </source>
</evidence>
<dbReference type="EMBL" id="CP059399">
    <property type="protein sequence ID" value="QLY29648.1"/>
    <property type="molecule type" value="Genomic_DNA"/>
</dbReference>
<feature type="transmembrane region" description="Helical" evidence="1">
    <location>
        <begin position="337"/>
        <end position="359"/>
    </location>
</feature>
<feature type="chain" id="PRO_5039422783" description="Glycosyltransferase RgtA/B/C/D-like domain-containing protein" evidence="2">
    <location>
        <begin position="19"/>
        <end position="529"/>
    </location>
</feature>